<name>A0ABR7Q801_9FLAO</name>
<keyword evidence="3" id="KW-1185">Reference proteome</keyword>
<comment type="caution">
    <text evidence="2">The sequence shown here is derived from an EMBL/GenBank/DDBJ whole genome shotgun (WGS) entry which is preliminary data.</text>
</comment>
<dbReference type="RefSeq" id="WP_187561669.1">
    <property type="nucleotide sequence ID" value="NZ_JACGWS010000004.1"/>
</dbReference>
<organism evidence="2 3">
    <name type="scientific">Kordia aestuariivivens</name>
    <dbReference type="NCBI Taxonomy" id="2759037"/>
    <lineage>
        <taxon>Bacteria</taxon>
        <taxon>Pseudomonadati</taxon>
        <taxon>Bacteroidota</taxon>
        <taxon>Flavobacteriia</taxon>
        <taxon>Flavobacteriales</taxon>
        <taxon>Flavobacteriaceae</taxon>
        <taxon>Kordia</taxon>
    </lineage>
</organism>
<evidence type="ECO:0000313" key="2">
    <source>
        <dbReference type="EMBL" id="MBC8754618.1"/>
    </source>
</evidence>
<keyword evidence="1" id="KW-0812">Transmembrane</keyword>
<dbReference type="Pfam" id="PF13174">
    <property type="entry name" value="TPR_6"/>
    <property type="match status" value="1"/>
</dbReference>
<dbReference type="SUPFAM" id="SSF48452">
    <property type="entry name" value="TPR-like"/>
    <property type="match status" value="1"/>
</dbReference>
<accession>A0ABR7Q801</accession>
<proteinExistence type="predicted"/>
<keyword evidence="1" id="KW-1133">Transmembrane helix</keyword>
<dbReference type="InterPro" id="IPR011990">
    <property type="entry name" value="TPR-like_helical_dom_sf"/>
</dbReference>
<dbReference type="EMBL" id="JACGWS010000004">
    <property type="protein sequence ID" value="MBC8754618.1"/>
    <property type="molecule type" value="Genomic_DNA"/>
</dbReference>
<evidence type="ECO:0000256" key="1">
    <source>
        <dbReference type="SAM" id="Phobius"/>
    </source>
</evidence>
<keyword evidence="1" id="KW-0472">Membrane</keyword>
<dbReference type="Proteomes" id="UP000619238">
    <property type="component" value="Unassembled WGS sequence"/>
</dbReference>
<gene>
    <name evidence="2" type="ORF">H2O64_08025</name>
</gene>
<evidence type="ECO:0000313" key="3">
    <source>
        <dbReference type="Proteomes" id="UP000619238"/>
    </source>
</evidence>
<protein>
    <submittedName>
        <fullName evidence="2">Tetratricopeptide repeat protein</fullName>
    </submittedName>
</protein>
<feature type="transmembrane region" description="Helical" evidence="1">
    <location>
        <begin position="110"/>
        <end position="128"/>
    </location>
</feature>
<dbReference type="Gene3D" id="1.25.40.10">
    <property type="entry name" value="Tetratricopeptide repeat domain"/>
    <property type="match status" value="1"/>
</dbReference>
<dbReference type="InterPro" id="IPR019734">
    <property type="entry name" value="TPR_rpt"/>
</dbReference>
<sequence>MASKLTAMLLADMERYLKGEMTGLELQKFEQKLKEDAELRSELRIQIELFEAVGNNSDYSVFQEKLNREEVDKLKSKLRSKEYQDLSANIKNAEKVYFSEQSKVRPFQKYYRYLAIAGVIVLFFGIYFSQMNPSYSSYYDSYVDYSTLPSFIEKGEVTTFTKGELVFKKEDYQAAAEYFAAIETSNELYPHSLLWLGASYDKLNQNDKAITTFQKLSKVADPYLSSKGYWYEALIHLKDNDKEKAMKALEKSTEDEDNFNFQEAKVLLRKLD</sequence>
<reference evidence="2 3" key="1">
    <citation type="submission" date="2020-07" db="EMBL/GenBank/DDBJ databases">
        <title>Description of Kordia aestuariivivens sp. nov., isolated from a tidal flat.</title>
        <authorList>
            <person name="Park S."/>
            <person name="Yoon J.-H."/>
        </authorList>
    </citation>
    <scope>NUCLEOTIDE SEQUENCE [LARGE SCALE GENOMIC DNA]</scope>
    <source>
        <strain evidence="2 3">YSTF-M3</strain>
    </source>
</reference>